<feature type="chain" id="PRO_5025674018" description="Saposin B-type domain-containing protein" evidence="2">
    <location>
        <begin position="16"/>
        <end position="217"/>
    </location>
</feature>
<dbReference type="AlphaFoldDB" id="A0A6B2LHD7"/>
<evidence type="ECO:0000256" key="2">
    <source>
        <dbReference type="SAM" id="SignalP"/>
    </source>
</evidence>
<protein>
    <recommendedName>
        <fullName evidence="3">Saposin B-type domain-containing protein</fullName>
    </recommendedName>
</protein>
<feature type="signal peptide" evidence="2">
    <location>
        <begin position="1"/>
        <end position="15"/>
    </location>
</feature>
<dbReference type="EMBL" id="GIBP01007415">
    <property type="protein sequence ID" value="NDV36384.1"/>
    <property type="molecule type" value="Transcribed_RNA"/>
</dbReference>
<reference evidence="4" key="1">
    <citation type="journal article" date="2020" name="J. Eukaryot. Microbiol.">
        <title>De novo Sequencing, Assembly and Annotation of the Transcriptome for the Free-Living Testate Amoeba Arcella intermedia.</title>
        <authorList>
            <person name="Ribeiro G.M."/>
            <person name="Porfirio-Sousa A.L."/>
            <person name="Maurer-Alcala X.X."/>
            <person name="Katz L.A."/>
            <person name="Lahr D.J.G."/>
        </authorList>
    </citation>
    <scope>NUCLEOTIDE SEQUENCE</scope>
</reference>
<feature type="domain" description="Saposin B-type" evidence="3">
    <location>
        <begin position="15"/>
        <end position="98"/>
    </location>
</feature>
<proteinExistence type="predicted"/>
<organism evidence="4">
    <name type="scientific">Arcella intermedia</name>
    <dbReference type="NCBI Taxonomy" id="1963864"/>
    <lineage>
        <taxon>Eukaryota</taxon>
        <taxon>Amoebozoa</taxon>
        <taxon>Tubulinea</taxon>
        <taxon>Elardia</taxon>
        <taxon>Arcellinida</taxon>
        <taxon>Sphaerothecina</taxon>
        <taxon>Arcellidae</taxon>
        <taxon>Arcella</taxon>
    </lineage>
</organism>
<sequence>MLSVFLLLAAHPIRAQEGCSLCVSFMDQAIGQLLDIIANGGVIGGCSELCSNFSDFESQICNLVCDAVGIEAFITLVEDADPDPIWICEETEICPINDYAAGTFKGASVTPVKGSQGTTFTISATFTLLNTTGTGEVVIEVVPPDGSDPLDFGGLLISQPAGTYTERASFEADPDDNDPFAPGVYKVGIYVCEGSCGSTHTHSFIIAQGSTSFTITE</sequence>
<dbReference type="PROSITE" id="PS50015">
    <property type="entry name" value="SAP_B"/>
    <property type="match status" value="1"/>
</dbReference>
<keyword evidence="1" id="KW-1015">Disulfide bond</keyword>
<name>A0A6B2LHD7_9EUKA</name>
<keyword evidence="2" id="KW-0732">Signal</keyword>
<dbReference type="InterPro" id="IPR008139">
    <property type="entry name" value="SaposinB_dom"/>
</dbReference>
<evidence type="ECO:0000313" key="4">
    <source>
        <dbReference type="EMBL" id="NDV36384.1"/>
    </source>
</evidence>
<evidence type="ECO:0000259" key="3">
    <source>
        <dbReference type="PROSITE" id="PS50015"/>
    </source>
</evidence>
<evidence type="ECO:0000256" key="1">
    <source>
        <dbReference type="ARBA" id="ARBA00023157"/>
    </source>
</evidence>
<accession>A0A6B2LHD7</accession>
<dbReference type="SMART" id="SM00741">
    <property type="entry name" value="SapB"/>
    <property type="match status" value="1"/>
</dbReference>